<evidence type="ECO:0000256" key="2">
    <source>
        <dbReference type="ARBA" id="ARBA00022679"/>
    </source>
</evidence>
<feature type="transmembrane region" description="Helical" evidence="3">
    <location>
        <begin position="76"/>
        <end position="101"/>
    </location>
</feature>
<dbReference type="GO" id="GO:0016757">
    <property type="term" value="F:glycosyltransferase activity"/>
    <property type="evidence" value="ECO:0007669"/>
    <property type="project" value="UniProtKB-KW"/>
</dbReference>
<reference evidence="5 6" key="1">
    <citation type="submission" date="2020-05" db="EMBL/GenBank/DDBJ databases">
        <authorList>
            <person name="Mo P."/>
        </authorList>
    </citation>
    <scope>NUCLEOTIDE SEQUENCE [LARGE SCALE GENOMIC DNA]</scope>
    <source>
        <strain evidence="5 6">Gen01</strain>
    </source>
</reference>
<dbReference type="Gene3D" id="3.40.50.2000">
    <property type="entry name" value="Glycogen Phosphorylase B"/>
    <property type="match status" value="2"/>
</dbReference>
<feature type="transmembrane region" description="Helical" evidence="3">
    <location>
        <begin position="234"/>
        <end position="258"/>
    </location>
</feature>
<dbReference type="PANTHER" id="PTHR12526">
    <property type="entry name" value="GLYCOSYLTRANSFERASE"/>
    <property type="match status" value="1"/>
</dbReference>
<feature type="transmembrane region" description="Helical" evidence="3">
    <location>
        <begin position="521"/>
        <end position="540"/>
    </location>
</feature>
<sequence>MGGARWLTAATVGVGLLNYLYSLGLTRALDVEDFAVFAAGQALLLTAGSVANTSVPWVLAQALAGAETPLERRRAVTFALAMNTTLAVGGGGVLFVIASAFAPPGPALVVAAAGGLVFLSSTTSGFLQGGQRFALLGVVRTGDAVLKIVAGLILVLAGLGATGALGGFAIGSLLVIVTGAFLMGSDLRPAAGALRLGRLWRSAAGVAGVQVLVSALATADLVLVAVLADDAGAASYQAAMILSRVPLFLAGAVAVAVFPMLARDETGGAALVRTALRLYLALVLPYTVALLAMPGELVGLLFPPEYRALAALLPVTAVGGLLIGAVNLTTTAFQAQRRFASAVRAQLAGLAVYVGALLLGNLWGGVLGLAVGAAVGAAATLVLLVVSGSAVWPRAFRPPAAVLLGCALLLVALLLLREHLLLWLVVAGTVGGLNALRVLGRMPRGSQALADRAAEGSAPVDERPRLRILHLGFEDWRKPGSGGGAVRTREVNARLARRHDVTVLVSRYRGARARVEDGVRYVPVGLALGYWGGILSYFAALPFAARRRAADVVVEDFAAPIGSVLPAIWCRRPLVAVVQWLDAEGKSRQYHLPFHRVQAAGVRRHGRFVAMSEDLAERLREGNPSARVEVIPNGVPVEAFSVDVPRGDDVVFLGRLEIAQKGLDMLVEALGPVVDRLPGRIVLAGDGPDRRAVERLVDRAGIGHRVVFAGRVDGADKLRLLAGARLVVMPSRYETFGIVAAEALACGTPVVAFEIPSLREVVVPGAGVLVEAFDVTAFGEAVVGLAGDTGRIARAGAIGREHARRYDWDEVAERQEAVYVAAAGRPAVAAPPERP</sequence>
<dbReference type="InterPro" id="IPR028098">
    <property type="entry name" value="Glyco_trans_4-like_N"/>
</dbReference>
<dbReference type="Pfam" id="PF13439">
    <property type="entry name" value="Glyco_transf_4"/>
    <property type="match status" value="1"/>
</dbReference>
<evidence type="ECO:0000259" key="4">
    <source>
        <dbReference type="Pfam" id="PF13439"/>
    </source>
</evidence>
<dbReference type="RefSeq" id="WP_172163950.1">
    <property type="nucleotide sequence ID" value="NZ_CP053564.1"/>
</dbReference>
<dbReference type="CDD" id="cd03801">
    <property type="entry name" value="GT4_PimA-like"/>
    <property type="match status" value="1"/>
</dbReference>
<organism evidence="5 6">
    <name type="scientific">Pseudonocardia broussonetiae</name>
    <dbReference type="NCBI Taxonomy" id="2736640"/>
    <lineage>
        <taxon>Bacteria</taxon>
        <taxon>Bacillati</taxon>
        <taxon>Actinomycetota</taxon>
        <taxon>Actinomycetes</taxon>
        <taxon>Pseudonocardiales</taxon>
        <taxon>Pseudonocardiaceae</taxon>
        <taxon>Pseudonocardia</taxon>
    </lineage>
</organism>
<evidence type="ECO:0000256" key="1">
    <source>
        <dbReference type="ARBA" id="ARBA00022676"/>
    </source>
</evidence>
<keyword evidence="3" id="KW-0812">Transmembrane</keyword>
<feature type="domain" description="Glycosyltransferase subfamily 4-like N-terminal" evidence="4">
    <location>
        <begin position="482"/>
        <end position="638"/>
    </location>
</feature>
<feature type="transmembrane region" description="Helical" evidence="3">
    <location>
        <begin position="342"/>
        <end position="360"/>
    </location>
</feature>
<accession>A0A6M6JNU4</accession>
<feature type="transmembrane region" description="Helical" evidence="3">
    <location>
        <begin position="366"/>
        <end position="386"/>
    </location>
</feature>
<keyword evidence="1" id="KW-0328">Glycosyltransferase</keyword>
<gene>
    <name evidence="5" type="ORF">HOP40_27405</name>
</gene>
<feature type="transmembrane region" description="Helical" evidence="3">
    <location>
        <begin position="278"/>
        <end position="302"/>
    </location>
</feature>
<evidence type="ECO:0000313" key="6">
    <source>
        <dbReference type="Proteomes" id="UP000505377"/>
    </source>
</evidence>
<dbReference type="SUPFAM" id="SSF53756">
    <property type="entry name" value="UDP-Glycosyltransferase/glycogen phosphorylase"/>
    <property type="match status" value="1"/>
</dbReference>
<feature type="transmembrane region" description="Helical" evidence="3">
    <location>
        <begin position="308"/>
        <end position="330"/>
    </location>
</feature>
<keyword evidence="3" id="KW-1133">Transmembrane helix</keyword>
<evidence type="ECO:0000313" key="5">
    <source>
        <dbReference type="EMBL" id="QJY49045.1"/>
    </source>
</evidence>
<dbReference type="Proteomes" id="UP000505377">
    <property type="component" value="Chromosome"/>
</dbReference>
<dbReference type="Pfam" id="PF13440">
    <property type="entry name" value="Polysacc_synt_3"/>
    <property type="match status" value="1"/>
</dbReference>
<dbReference type="PANTHER" id="PTHR12526:SF510">
    <property type="entry name" value="D-INOSITOL 3-PHOSPHATE GLYCOSYLTRANSFERASE"/>
    <property type="match status" value="1"/>
</dbReference>
<keyword evidence="6" id="KW-1185">Reference proteome</keyword>
<keyword evidence="3" id="KW-0472">Membrane</keyword>
<proteinExistence type="predicted"/>
<feature type="transmembrane region" description="Helical" evidence="3">
    <location>
        <begin position="134"/>
        <end position="157"/>
    </location>
</feature>
<dbReference type="AlphaFoldDB" id="A0A6M6JNU4"/>
<feature type="transmembrane region" description="Helical" evidence="3">
    <location>
        <begin position="421"/>
        <end position="439"/>
    </location>
</feature>
<feature type="transmembrane region" description="Helical" evidence="3">
    <location>
        <begin position="38"/>
        <end position="64"/>
    </location>
</feature>
<feature type="transmembrane region" description="Helical" evidence="3">
    <location>
        <begin position="163"/>
        <end position="183"/>
    </location>
</feature>
<feature type="transmembrane region" description="Helical" evidence="3">
    <location>
        <begin position="107"/>
        <end position="127"/>
    </location>
</feature>
<evidence type="ECO:0000256" key="3">
    <source>
        <dbReference type="SAM" id="Phobius"/>
    </source>
</evidence>
<feature type="transmembrane region" description="Helical" evidence="3">
    <location>
        <begin position="204"/>
        <end position="228"/>
    </location>
</feature>
<dbReference type="EMBL" id="CP053564">
    <property type="protein sequence ID" value="QJY49045.1"/>
    <property type="molecule type" value="Genomic_DNA"/>
</dbReference>
<dbReference type="Pfam" id="PF13692">
    <property type="entry name" value="Glyco_trans_1_4"/>
    <property type="match status" value="1"/>
</dbReference>
<name>A0A6M6JNU4_9PSEU</name>
<protein>
    <submittedName>
        <fullName evidence="5">Glycosyltransferase</fullName>
    </submittedName>
</protein>
<keyword evidence="2 5" id="KW-0808">Transferase</keyword>
<dbReference type="KEGG" id="pbro:HOP40_27405"/>
<feature type="transmembrane region" description="Helical" evidence="3">
    <location>
        <begin position="398"/>
        <end position="415"/>
    </location>
</feature>